<keyword evidence="11" id="KW-0325">Glycoprotein</keyword>
<protein>
    <recommendedName>
        <fullName evidence="12">Fucosyltransferase</fullName>
        <ecNumber evidence="12">2.4.1.-</ecNumber>
    </recommendedName>
</protein>
<dbReference type="InterPro" id="IPR001503">
    <property type="entry name" value="Glyco_trans_10"/>
</dbReference>
<dbReference type="Proteomes" id="UP000186922">
    <property type="component" value="Unassembled WGS sequence"/>
</dbReference>
<dbReference type="STRING" id="947166.A0A1D1W2H3"/>
<evidence type="ECO:0000256" key="4">
    <source>
        <dbReference type="ARBA" id="ARBA00022676"/>
    </source>
</evidence>
<keyword evidence="5 12" id="KW-0808">Transferase</keyword>
<dbReference type="UniPathway" id="UPA00378"/>
<evidence type="ECO:0000256" key="2">
    <source>
        <dbReference type="ARBA" id="ARBA00004922"/>
    </source>
</evidence>
<evidence type="ECO:0000256" key="3">
    <source>
        <dbReference type="ARBA" id="ARBA00008919"/>
    </source>
</evidence>
<organism evidence="15 16">
    <name type="scientific">Ramazzottius varieornatus</name>
    <name type="common">Water bear</name>
    <name type="synonym">Tardigrade</name>
    <dbReference type="NCBI Taxonomy" id="947166"/>
    <lineage>
        <taxon>Eukaryota</taxon>
        <taxon>Metazoa</taxon>
        <taxon>Ecdysozoa</taxon>
        <taxon>Tardigrada</taxon>
        <taxon>Eutardigrada</taxon>
        <taxon>Parachela</taxon>
        <taxon>Hypsibioidea</taxon>
        <taxon>Ramazzottiidae</taxon>
        <taxon>Ramazzottius</taxon>
    </lineage>
</organism>
<accession>A0A1D1W2H3</accession>
<feature type="domain" description="Fucosyltransferase C-terminal" evidence="13">
    <location>
        <begin position="207"/>
        <end position="405"/>
    </location>
</feature>
<dbReference type="EMBL" id="BDGG01000015">
    <property type="protein sequence ID" value="GAV07476.1"/>
    <property type="molecule type" value="Genomic_DNA"/>
</dbReference>
<feature type="domain" description="Fucosyltransferase N-terminal" evidence="14">
    <location>
        <begin position="92"/>
        <end position="183"/>
    </location>
</feature>
<feature type="transmembrane region" description="Helical" evidence="12">
    <location>
        <begin position="21"/>
        <end position="41"/>
    </location>
</feature>
<keyword evidence="16" id="KW-1185">Reference proteome</keyword>
<dbReference type="Pfam" id="PF00852">
    <property type="entry name" value="Glyco_transf_10"/>
    <property type="match status" value="1"/>
</dbReference>
<reference evidence="15 16" key="1">
    <citation type="journal article" date="2016" name="Nat. Commun.">
        <title>Extremotolerant tardigrade genome and improved radiotolerance of human cultured cells by tardigrade-unique protein.</title>
        <authorList>
            <person name="Hashimoto T."/>
            <person name="Horikawa D.D."/>
            <person name="Saito Y."/>
            <person name="Kuwahara H."/>
            <person name="Kozuka-Hata H."/>
            <person name="Shin-I T."/>
            <person name="Minakuchi Y."/>
            <person name="Ohishi K."/>
            <person name="Motoyama A."/>
            <person name="Aizu T."/>
            <person name="Enomoto A."/>
            <person name="Kondo K."/>
            <person name="Tanaka S."/>
            <person name="Hara Y."/>
            <person name="Koshikawa S."/>
            <person name="Sagara H."/>
            <person name="Miura T."/>
            <person name="Yokobori S."/>
            <person name="Miyagawa K."/>
            <person name="Suzuki Y."/>
            <person name="Kubo T."/>
            <person name="Oyama M."/>
            <person name="Kohara Y."/>
            <person name="Fujiyama A."/>
            <person name="Arakawa K."/>
            <person name="Katayama T."/>
            <person name="Toyoda A."/>
            <person name="Kunieda T."/>
        </authorList>
    </citation>
    <scope>NUCLEOTIDE SEQUENCE [LARGE SCALE GENOMIC DNA]</scope>
    <source>
        <strain evidence="15 16">YOKOZUNA-1</strain>
    </source>
</reference>
<evidence type="ECO:0000256" key="1">
    <source>
        <dbReference type="ARBA" id="ARBA00004447"/>
    </source>
</evidence>
<evidence type="ECO:0000313" key="16">
    <source>
        <dbReference type="Proteomes" id="UP000186922"/>
    </source>
</evidence>
<evidence type="ECO:0000256" key="5">
    <source>
        <dbReference type="ARBA" id="ARBA00022679"/>
    </source>
</evidence>
<dbReference type="FunFam" id="3.40.50.11660:FF:000002">
    <property type="entry name" value="Alpha-(1,3)-fucosyltransferase"/>
    <property type="match status" value="1"/>
</dbReference>
<dbReference type="InterPro" id="IPR031481">
    <property type="entry name" value="Glyco_tran_10_N"/>
</dbReference>
<dbReference type="GO" id="GO:0032580">
    <property type="term" value="C:Golgi cisterna membrane"/>
    <property type="evidence" value="ECO:0007669"/>
    <property type="project" value="UniProtKB-SubCell"/>
</dbReference>
<keyword evidence="7" id="KW-0735">Signal-anchor</keyword>
<dbReference type="InterPro" id="IPR038577">
    <property type="entry name" value="GT10-like_C_sf"/>
</dbReference>
<evidence type="ECO:0000256" key="7">
    <source>
        <dbReference type="ARBA" id="ARBA00022968"/>
    </source>
</evidence>
<keyword evidence="6 12" id="KW-0812">Transmembrane</keyword>
<evidence type="ECO:0000256" key="6">
    <source>
        <dbReference type="ARBA" id="ARBA00022692"/>
    </source>
</evidence>
<sequence length="475" mass="54143">MQRAMSRTAPLVQLVKRGLRARYVRTFLPFTFLFLVTFQIFDIDPVDFTPLLISQINKKIVLATKFYGYKSWNLTGFASDHSSSLSIFTRLQCPISTCSLYFTPFDPYVTQNLDADAAIFHARDLPSPSSSHPLKQPSQKWVFLTLETPFHTGIPLSEHGSLLELIDWTSTYTSDSDIPALYGKYDKFPTESKDKVHIRKLVDKFMRRKGLVAHLVSNCKTPNNRHRYSNALKRHLLTSSSAANLNFVFGNFGKCTMWHSKPIPCSLTDGSCLKNIAKDYQFLLTFENSLCREYITEKFWWNALQHGLIPIVMGGRKADYEAYAPPNSFIHVDDFNNSTILAEYLIRLSKDPVEIRKYLRWKYQGKATSMIQGTDLNTSPYWCNLCAALHSPHPPKKNDKDIMKWWSVEEQCPDREDIPWMDLQDLQLKLHAADAVIGRPRITGHRPEAAAASQPGQSIEAMALSAGGQQFLFGQ</sequence>
<comment type="similarity">
    <text evidence="3 12">Belongs to the glycosyltransferase 10 family.</text>
</comment>
<dbReference type="Gene3D" id="3.40.50.11660">
    <property type="entry name" value="Glycosyl transferase family 10, C-terminal domain"/>
    <property type="match status" value="1"/>
</dbReference>
<keyword evidence="10 12" id="KW-0472">Membrane</keyword>
<dbReference type="EC" id="2.4.1.-" evidence="12"/>
<dbReference type="SUPFAM" id="SSF53756">
    <property type="entry name" value="UDP-Glycosyltransferase/glycogen phosphorylase"/>
    <property type="match status" value="1"/>
</dbReference>
<evidence type="ECO:0000256" key="9">
    <source>
        <dbReference type="ARBA" id="ARBA00023034"/>
    </source>
</evidence>
<proteinExistence type="inferred from homology"/>
<gene>
    <name evidence="15" type="primary">RvY_17305-1</name>
    <name evidence="15" type="synonym">RvY_17305.1</name>
    <name evidence="15" type="ORF">RvY_17305</name>
</gene>
<dbReference type="GO" id="GO:0008417">
    <property type="term" value="F:fucosyltransferase activity"/>
    <property type="evidence" value="ECO:0007669"/>
    <property type="project" value="InterPro"/>
</dbReference>
<evidence type="ECO:0000313" key="15">
    <source>
        <dbReference type="EMBL" id="GAV07476.1"/>
    </source>
</evidence>
<dbReference type="Pfam" id="PF17039">
    <property type="entry name" value="Glyco_tran_10_N"/>
    <property type="match status" value="1"/>
</dbReference>
<evidence type="ECO:0000256" key="11">
    <source>
        <dbReference type="ARBA" id="ARBA00023180"/>
    </source>
</evidence>
<evidence type="ECO:0000256" key="10">
    <source>
        <dbReference type="ARBA" id="ARBA00023136"/>
    </source>
</evidence>
<dbReference type="PANTHER" id="PTHR48438">
    <property type="entry name" value="ALPHA-(1,3)-FUCOSYLTRANSFERASE C-RELATED"/>
    <property type="match status" value="1"/>
</dbReference>
<comment type="subcellular location">
    <subcellularLocation>
        <location evidence="1 12">Golgi apparatus</location>
        <location evidence="1 12">Golgi stack membrane</location>
        <topology evidence="1 12">Single-pass type II membrane protein</topology>
    </subcellularLocation>
</comment>
<evidence type="ECO:0000259" key="13">
    <source>
        <dbReference type="Pfam" id="PF00852"/>
    </source>
</evidence>
<dbReference type="AlphaFoldDB" id="A0A1D1W2H3"/>
<keyword evidence="8 12" id="KW-1133">Transmembrane helix</keyword>
<comment type="pathway">
    <text evidence="2">Protein modification; protein glycosylation.</text>
</comment>
<keyword evidence="4 12" id="KW-0328">Glycosyltransferase</keyword>
<keyword evidence="9 12" id="KW-0333">Golgi apparatus</keyword>
<evidence type="ECO:0000256" key="8">
    <source>
        <dbReference type="ARBA" id="ARBA00022989"/>
    </source>
</evidence>
<evidence type="ECO:0000256" key="12">
    <source>
        <dbReference type="RuleBase" id="RU003832"/>
    </source>
</evidence>
<name>A0A1D1W2H3_RAMVA</name>
<dbReference type="PANTHER" id="PTHR48438:SF1">
    <property type="entry name" value="ALPHA-(1,3)-FUCOSYLTRANSFERASE C-RELATED"/>
    <property type="match status" value="1"/>
</dbReference>
<evidence type="ECO:0000259" key="14">
    <source>
        <dbReference type="Pfam" id="PF17039"/>
    </source>
</evidence>
<comment type="caution">
    <text evidence="15">The sequence shown here is derived from an EMBL/GenBank/DDBJ whole genome shotgun (WGS) entry which is preliminary data.</text>
</comment>
<dbReference type="OrthoDB" id="427096at2759"/>
<dbReference type="InterPro" id="IPR055270">
    <property type="entry name" value="Glyco_tran_10_C"/>
</dbReference>